<feature type="transmembrane region" description="Helical" evidence="5">
    <location>
        <begin position="93"/>
        <end position="110"/>
    </location>
</feature>
<evidence type="ECO:0000313" key="7">
    <source>
        <dbReference type="Proteomes" id="UP000789707"/>
    </source>
</evidence>
<accession>A0ABM8Z6A8</accession>
<proteinExistence type="predicted"/>
<evidence type="ECO:0000256" key="4">
    <source>
        <dbReference type="ARBA" id="ARBA00023136"/>
    </source>
</evidence>
<protein>
    <recommendedName>
        <fullName evidence="8">DUF1516 family protein</fullName>
    </recommendedName>
</protein>
<evidence type="ECO:0000256" key="1">
    <source>
        <dbReference type="ARBA" id="ARBA00022475"/>
    </source>
</evidence>
<keyword evidence="2 5" id="KW-0812">Transmembrane</keyword>
<gene>
    <name evidence="6" type="ORF">WFA24289_00645</name>
</gene>
<keyword evidence="3 5" id="KW-1133">Transmembrane helix</keyword>
<dbReference type="EMBL" id="CAKKNS010000002">
    <property type="protein sequence ID" value="CAH0416342.1"/>
    <property type="molecule type" value="Genomic_DNA"/>
</dbReference>
<feature type="transmembrane region" description="Helical" evidence="5">
    <location>
        <begin position="6"/>
        <end position="26"/>
    </location>
</feature>
<comment type="caution">
    <text evidence="6">The sequence shown here is derived from an EMBL/GenBank/DDBJ whole genome shotgun (WGS) entry which is preliminary data.</text>
</comment>
<feature type="transmembrane region" description="Helical" evidence="5">
    <location>
        <begin position="62"/>
        <end position="81"/>
    </location>
</feature>
<evidence type="ECO:0008006" key="8">
    <source>
        <dbReference type="Google" id="ProtNLM"/>
    </source>
</evidence>
<evidence type="ECO:0000313" key="6">
    <source>
        <dbReference type="EMBL" id="CAH0416342.1"/>
    </source>
</evidence>
<feature type="transmembrane region" description="Helical" evidence="5">
    <location>
        <begin position="38"/>
        <end position="56"/>
    </location>
</feature>
<dbReference type="RefSeq" id="WP_230096410.1">
    <property type="nucleotide sequence ID" value="NZ_CAKKNS010000002.1"/>
</dbReference>
<keyword evidence="4 5" id="KW-0472">Membrane</keyword>
<reference evidence="6 7" key="1">
    <citation type="submission" date="2021-11" db="EMBL/GenBank/DDBJ databases">
        <authorList>
            <person name="Depoorter E."/>
        </authorList>
    </citation>
    <scope>NUCLEOTIDE SEQUENCE [LARGE SCALE GENOMIC DNA]</scope>
    <source>
        <strain evidence="6 7">LMG 24289</strain>
    </source>
</reference>
<sequence length="111" mass="12143">MIVSIHLISAIVLLFLVIGIILARTNKQLGSLMVISRILYLFLLVTGIRLAFFTFSEHPILTISKLLVALGLIGTIEVLGAHKGQATIGIRQILPVTILFILVITLGFMLH</sequence>
<name>A0ABM8Z6A8_9LACO</name>
<evidence type="ECO:0000256" key="2">
    <source>
        <dbReference type="ARBA" id="ARBA00022692"/>
    </source>
</evidence>
<dbReference type="Pfam" id="PF07457">
    <property type="entry name" value="DUF1516"/>
    <property type="match status" value="1"/>
</dbReference>
<dbReference type="Proteomes" id="UP000789707">
    <property type="component" value="Unassembled WGS sequence"/>
</dbReference>
<dbReference type="InterPro" id="IPR010899">
    <property type="entry name" value="UPF0344"/>
</dbReference>
<keyword evidence="7" id="KW-1185">Reference proteome</keyword>
<evidence type="ECO:0000256" key="5">
    <source>
        <dbReference type="SAM" id="Phobius"/>
    </source>
</evidence>
<keyword evidence="1" id="KW-1003">Cell membrane</keyword>
<evidence type="ECO:0000256" key="3">
    <source>
        <dbReference type="ARBA" id="ARBA00022989"/>
    </source>
</evidence>
<organism evidence="6 7">
    <name type="scientific">Periweissella fabaria</name>
    <dbReference type="NCBI Taxonomy" id="546157"/>
    <lineage>
        <taxon>Bacteria</taxon>
        <taxon>Bacillati</taxon>
        <taxon>Bacillota</taxon>
        <taxon>Bacilli</taxon>
        <taxon>Lactobacillales</taxon>
        <taxon>Lactobacillaceae</taxon>
        <taxon>Periweissella</taxon>
    </lineage>
</organism>